<name>T1CB84_9ZZZZ</name>
<comment type="caution">
    <text evidence="1">The sequence shown here is derived from an EMBL/GenBank/DDBJ whole genome shotgun (WGS) entry which is preliminary data.</text>
</comment>
<gene>
    <name evidence="1" type="ORF">B1A_02204</name>
</gene>
<organism evidence="1">
    <name type="scientific">mine drainage metagenome</name>
    <dbReference type="NCBI Taxonomy" id="410659"/>
    <lineage>
        <taxon>unclassified sequences</taxon>
        <taxon>metagenomes</taxon>
        <taxon>ecological metagenomes</taxon>
    </lineage>
</organism>
<accession>T1CB84</accession>
<dbReference type="AlphaFoldDB" id="T1CB84"/>
<reference evidence="1" key="1">
    <citation type="submission" date="2013-08" db="EMBL/GenBank/DDBJ databases">
        <authorList>
            <person name="Mendez C."/>
            <person name="Richter M."/>
            <person name="Ferrer M."/>
            <person name="Sanchez J."/>
        </authorList>
    </citation>
    <scope>NUCLEOTIDE SEQUENCE</scope>
</reference>
<dbReference type="InterPro" id="IPR026483">
    <property type="entry name" value="Cas_Csx17"/>
</dbReference>
<proteinExistence type="predicted"/>
<dbReference type="NCBIfam" id="TIGR04113">
    <property type="entry name" value="cas_csx17"/>
    <property type="match status" value="1"/>
</dbReference>
<sequence length="257" mass="29009">MQTLLNGCSVEPFSSYLKSLAILRLVGEQKDPDIKGVWVGGKLEIQSVLNREEIINFFMEEYSPTPIVSPWTGGSGFYQGDNMIGIDAIIKDNSARFQLYRETIKKVQGFSELSDPAISIGNLLGILNKEAENKRGNQKDKLSKLISDTEKSLSTMNNFFINIDLHNDAIIRAKEQITDLNKSDQTPELKNARKEFFKQLKLANTEYNKLNRTNGKTAIIRACRNRLDQAVVEWIDAAVLIDAKGEQKFRQYSEVVG</sequence>
<protein>
    <submittedName>
        <fullName evidence="1">Uncharacterized protein</fullName>
    </submittedName>
</protein>
<evidence type="ECO:0000313" key="1">
    <source>
        <dbReference type="EMBL" id="EQD78538.1"/>
    </source>
</evidence>
<dbReference type="EMBL" id="AUZX01001648">
    <property type="protein sequence ID" value="EQD78538.1"/>
    <property type="molecule type" value="Genomic_DNA"/>
</dbReference>
<reference evidence="1" key="2">
    <citation type="journal article" date="2014" name="ISME J.">
        <title>Microbial stratification in low pH oxic and suboxic macroscopic growths along an acid mine drainage.</title>
        <authorList>
            <person name="Mendez-Garcia C."/>
            <person name="Mesa V."/>
            <person name="Sprenger R.R."/>
            <person name="Richter M."/>
            <person name="Diez M.S."/>
            <person name="Solano J."/>
            <person name="Bargiela R."/>
            <person name="Golyshina O.V."/>
            <person name="Manteca A."/>
            <person name="Ramos J.L."/>
            <person name="Gallego J.R."/>
            <person name="Llorente I."/>
            <person name="Martins Dos Santos V.A."/>
            <person name="Jensen O.N."/>
            <person name="Pelaez A.I."/>
            <person name="Sanchez J."/>
            <person name="Ferrer M."/>
        </authorList>
    </citation>
    <scope>NUCLEOTIDE SEQUENCE</scope>
</reference>
<feature type="non-terminal residue" evidence="1">
    <location>
        <position position="257"/>
    </location>
</feature>